<dbReference type="AlphaFoldDB" id="A0ABD5V2Q8"/>
<name>A0ABD5V2Q8_9EURY</name>
<dbReference type="Proteomes" id="UP001596312">
    <property type="component" value="Unassembled WGS sequence"/>
</dbReference>
<proteinExistence type="predicted"/>
<protein>
    <submittedName>
        <fullName evidence="1">Uncharacterized protein</fullName>
    </submittedName>
</protein>
<reference evidence="1 2" key="1">
    <citation type="journal article" date="2019" name="Int. J. Syst. Evol. Microbiol.">
        <title>The Global Catalogue of Microorganisms (GCM) 10K type strain sequencing project: providing services to taxonomists for standard genome sequencing and annotation.</title>
        <authorList>
            <consortium name="The Broad Institute Genomics Platform"/>
            <consortium name="The Broad Institute Genome Sequencing Center for Infectious Disease"/>
            <person name="Wu L."/>
            <person name="Ma J."/>
        </authorList>
    </citation>
    <scope>NUCLEOTIDE SEQUENCE [LARGE SCALE GENOMIC DNA]</scope>
    <source>
        <strain evidence="1 2">CGMCC 1.3240</strain>
    </source>
</reference>
<accession>A0ABD5V2Q8</accession>
<sequence length="74" mass="7979">MYVYSVTRRGDSLSSITIADPDGRTASFAVERGKPGPVLAHTPELPESWRREAEAYANIMLATEIAASPRTATA</sequence>
<comment type="caution">
    <text evidence="1">The sequence shown here is derived from an EMBL/GenBank/DDBJ whole genome shotgun (WGS) entry which is preliminary data.</text>
</comment>
<dbReference type="RefSeq" id="WP_340604214.1">
    <property type="nucleotide sequence ID" value="NZ_JBBMXV010000003.1"/>
</dbReference>
<evidence type="ECO:0000313" key="2">
    <source>
        <dbReference type="Proteomes" id="UP001596312"/>
    </source>
</evidence>
<organism evidence="1 2">
    <name type="scientific">Halalkalicoccus tibetensis</name>
    <dbReference type="NCBI Taxonomy" id="175632"/>
    <lineage>
        <taxon>Archaea</taxon>
        <taxon>Methanobacteriati</taxon>
        <taxon>Methanobacteriota</taxon>
        <taxon>Stenosarchaea group</taxon>
        <taxon>Halobacteria</taxon>
        <taxon>Halobacteriales</taxon>
        <taxon>Halococcaceae</taxon>
        <taxon>Halalkalicoccus</taxon>
    </lineage>
</organism>
<evidence type="ECO:0000313" key="1">
    <source>
        <dbReference type="EMBL" id="MFC6905690.1"/>
    </source>
</evidence>
<gene>
    <name evidence="1" type="ORF">ACFQGH_10840</name>
</gene>
<keyword evidence="2" id="KW-1185">Reference proteome</keyword>
<dbReference type="EMBL" id="JBHSXQ010000003">
    <property type="protein sequence ID" value="MFC6905690.1"/>
    <property type="molecule type" value="Genomic_DNA"/>
</dbReference>